<dbReference type="InterPro" id="IPR010177">
    <property type="entry name" value="Paired_CXXCH_1"/>
</dbReference>
<dbReference type="Gene3D" id="1.10.1130.10">
    <property type="entry name" value="Flavocytochrome C3, Chain A"/>
    <property type="match status" value="1"/>
</dbReference>
<dbReference type="Pfam" id="PF09699">
    <property type="entry name" value="Paired_CXXCH_1"/>
    <property type="match status" value="1"/>
</dbReference>
<organism evidence="2 3">
    <name type="scientific">Thermosulfurimonas marina</name>
    <dbReference type="NCBI Taxonomy" id="2047767"/>
    <lineage>
        <taxon>Bacteria</taxon>
        <taxon>Pseudomonadati</taxon>
        <taxon>Thermodesulfobacteriota</taxon>
        <taxon>Thermodesulfobacteria</taxon>
        <taxon>Thermodesulfobacteriales</taxon>
        <taxon>Thermodesulfobacteriaceae</taxon>
        <taxon>Thermosulfurimonas</taxon>
    </lineage>
</organism>
<keyword evidence="3" id="KW-1185">Reference proteome</keyword>
<gene>
    <name evidence="2" type="ORF">FVE67_06065</name>
</gene>
<dbReference type="SUPFAM" id="SSF48695">
    <property type="entry name" value="Multiheme cytochromes"/>
    <property type="match status" value="1"/>
</dbReference>
<protein>
    <recommendedName>
        <fullName evidence="1">Doubled CXXCH motif domain-containing protein</fullName>
    </recommendedName>
</protein>
<evidence type="ECO:0000259" key="1">
    <source>
        <dbReference type="Pfam" id="PF09699"/>
    </source>
</evidence>
<reference evidence="2 3" key="1">
    <citation type="submission" date="2019-08" db="EMBL/GenBank/DDBJ databases">
        <title>Complete genome sequence of Thermosulfurimonas marina SU872T, an anaerobic thermophilic chemolithoautotrophic bacterium isolated from a shallow marine hydrothermal vent.</title>
        <authorList>
            <person name="Allioux M."/>
            <person name="Jebbar M."/>
            <person name="Slobodkina G."/>
            <person name="Slobodkin A."/>
            <person name="Moalic Y."/>
            <person name="Frolova A."/>
            <person name="Shao Z."/>
            <person name="Alain K."/>
        </authorList>
    </citation>
    <scope>NUCLEOTIDE SEQUENCE [LARGE SCALE GENOMIC DNA]</scope>
    <source>
        <strain evidence="2 3">SU872</strain>
    </source>
</reference>
<accession>A0A6H1WTE5</accession>
<feature type="domain" description="Doubled CXXCH motif" evidence="1">
    <location>
        <begin position="163"/>
        <end position="183"/>
    </location>
</feature>
<evidence type="ECO:0000313" key="3">
    <source>
        <dbReference type="Proteomes" id="UP000501253"/>
    </source>
</evidence>
<proteinExistence type="predicted"/>
<dbReference type="Proteomes" id="UP000501253">
    <property type="component" value="Chromosome"/>
</dbReference>
<dbReference type="EMBL" id="CP042909">
    <property type="protein sequence ID" value="QJA06396.1"/>
    <property type="molecule type" value="Genomic_DNA"/>
</dbReference>
<sequence length="283" mass="30649">MFSFFVTGQKGTLLSFTPLKIIVPCDACHNPHLVQKHLRRSGSTAPGTIDTSQSALSLPSNHGNLFVSTISNTTSNYQAPYWFGSTSSYEPDGSTGDQASKTTDYPTFCTDCHNTQNTIYSTSLGRNLRQIDWSNEKHGFGAADEILSLRGPYSNATDNKVLSCLDCHEPHGSPNVTLLRPAVNGEEISPEITATALEALPSSGGYCSPISSTNGNKDLGLLCMRCHTGDNGGNAWSEIHHFPDTNYPRQSCGNCHYSGNPINCSCCHFHGSVDPFNSTRRTF</sequence>
<dbReference type="AlphaFoldDB" id="A0A6H1WTE5"/>
<dbReference type="RefSeq" id="WP_168719746.1">
    <property type="nucleotide sequence ID" value="NZ_CP042909.1"/>
</dbReference>
<dbReference type="KEGG" id="tmai:FVE67_06065"/>
<dbReference type="InterPro" id="IPR036280">
    <property type="entry name" value="Multihaem_cyt_sf"/>
</dbReference>
<evidence type="ECO:0000313" key="2">
    <source>
        <dbReference type="EMBL" id="QJA06396.1"/>
    </source>
</evidence>
<name>A0A6H1WTE5_9BACT</name>